<accession>A0A644ULC2</accession>
<dbReference type="GO" id="GO:0009318">
    <property type="term" value="C:exodeoxyribonuclease VII complex"/>
    <property type="evidence" value="ECO:0007669"/>
    <property type="project" value="InterPro"/>
</dbReference>
<evidence type="ECO:0000256" key="1">
    <source>
        <dbReference type="ARBA" id="ARBA00022490"/>
    </source>
</evidence>
<dbReference type="GO" id="GO:0006308">
    <property type="term" value="P:DNA catabolic process"/>
    <property type="evidence" value="ECO:0007669"/>
    <property type="project" value="InterPro"/>
</dbReference>
<evidence type="ECO:0000256" key="3">
    <source>
        <dbReference type="ARBA" id="ARBA00022801"/>
    </source>
</evidence>
<dbReference type="PANTHER" id="PTHR30008:SF0">
    <property type="entry name" value="EXODEOXYRIBONUCLEASE 7 LARGE SUBUNIT"/>
    <property type="match status" value="1"/>
</dbReference>
<dbReference type="CDD" id="cd04489">
    <property type="entry name" value="ExoVII_LU_OBF"/>
    <property type="match status" value="1"/>
</dbReference>
<dbReference type="Pfam" id="PF02601">
    <property type="entry name" value="Exonuc_VII_L"/>
    <property type="match status" value="1"/>
</dbReference>
<dbReference type="NCBIfam" id="TIGR00237">
    <property type="entry name" value="xseA"/>
    <property type="match status" value="1"/>
</dbReference>
<feature type="domain" description="Exonuclease VII large subunit C-terminal" evidence="5">
    <location>
        <begin position="144"/>
        <end position="319"/>
    </location>
</feature>
<comment type="caution">
    <text evidence="7">The sequence shown here is derived from an EMBL/GenBank/DDBJ whole genome shotgun (WGS) entry which is preliminary data.</text>
</comment>
<feature type="domain" description="OB-fold nucleic acid binding" evidence="6">
    <location>
        <begin position="14"/>
        <end position="117"/>
    </location>
</feature>
<organism evidence="7">
    <name type="scientific">bioreactor metagenome</name>
    <dbReference type="NCBI Taxonomy" id="1076179"/>
    <lineage>
        <taxon>unclassified sequences</taxon>
        <taxon>metagenomes</taxon>
        <taxon>ecological metagenomes</taxon>
    </lineage>
</organism>
<dbReference type="InterPro" id="IPR003753">
    <property type="entry name" value="Exonuc_VII_L"/>
</dbReference>
<evidence type="ECO:0000256" key="2">
    <source>
        <dbReference type="ARBA" id="ARBA00022722"/>
    </source>
</evidence>
<dbReference type="PANTHER" id="PTHR30008">
    <property type="entry name" value="EXODEOXYRIBONUCLEASE 7 LARGE SUBUNIT"/>
    <property type="match status" value="1"/>
</dbReference>
<keyword evidence="3 7" id="KW-0378">Hydrolase</keyword>
<keyword evidence="4" id="KW-0269">Exonuclease</keyword>
<dbReference type="AlphaFoldDB" id="A0A644ULC2"/>
<evidence type="ECO:0000313" key="7">
    <source>
        <dbReference type="EMBL" id="MPL79764.1"/>
    </source>
</evidence>
<dbReference type="EC" id="3.1.11.6" evidence="7"/>
<reference evidence="7" key="1">
    <citation type="submission" date="2019-08" db="EMBL/GenBank/DDBJ databases">
        <authorList>
            <person name="Kucharzyk K."/>
            <person name="Murdoch R.W."/>
            <person name="Higgins S."/>
            <person name="Loffler F."/>
        </authorList>
    </citation>
    <scope>NUCLEOTIDE SEQUENCE</scope>
</reference>
<dbReference type="GO" id="GO:0003676">
    <property type="term" value="F:nucleic acid binding"/>
    <property type="evidence" value="ECO:0007669"/>
    <property type="project" value="InterPro"/>
</dbReference>
<evidence type="ECO:0000259" key="5">
    <source>
        <dbReference type="Pfam" id="PF02601"/>
    </source>
</evidence>
<dbReference type="Pfam" id="PF13742">
    <property type="entry name" value="tRNA_anti_2"/>
    <property type="match status" value="1"/>
</dbReference>
<dbReference type="GO" id="GO:0008855">
    <property type="term" value="F:exodeoxyribonuclease VII activity"/>
    <property type="evidence" value="ECO:0007669"/>
    <property type="project" value="UniProtKB-EC"/>
</dbReference>
<proteinExistence type="predicted"/>
<sequence length="374" mass="42754">MAKEENGIKYFTLLEALRSIQKTLLNRYTSSFWVKAELMKLNHYAHSGHAYPDLVEKQDNKIVAQIRALIWKDDFDRINSKFLSTTKEPIKDGITVLIYCRVQFDALYGLSLRIIDIDPLFTLGELEKERLDTIRKIKEEGIWDKNKKLALPLLPQRLAIISVETSKGYSDFMNIIHQDKQPYKLFTMLFPSLLQGDNAVESLLIALDAIEIVKDHFDAVLIIRGGGGDIGLACYNNYELVKRIATYPLPILTGIGHSTNETVSEMVSNKTAITPTELADLIIKRFVTFDQQLKDIKQNLFNIASRRIERETQTLTHYQQILQLLDPKNLLKRGYSISYLQDRIITSASELQKGDQLITLFSDGKVISTVNDKE</sequence>
<keyword evidence="2" id="KW-0540">Nuclease</keyword>
<dbReference type="InterPro" id="IPR020579">
    <property type="entry name" value="Exonuc_VII_lsu_C"/>
</dbReference>
<dbReference type="EMBL" id="VSSQ01000130">
    <property type="protein sequence ID" value="MPL79764.1"/>
    <property type="molecule type" value="Genomic_DNA"/>
</dbReference>
<dbReference type="InterPro" id="IPR025824">
    <property type="entry name" value="OB-fold_nuc-bd_dom"/>
</dbReference>
<evidence type="ECO:0000259" key="6">
    <source>
        <dbReference type="Pfam" id="PF13742"/>
    </source>
</evidence>
<gene>
    <name evidence="7" type="primary">xseA_6</name>
    <name evidence="7" type="ORF">SDC9_25649</name>
</gene>
<keyword evidence="1" id="KW-0963">Cytoplasm</keyword>
<evidence type="ECO:0000256" key="4">
    <source>
        <dbReference type="ARBA" id="ARBA00022839"/>
    </source>
</evidence>
<protein>
    <submittedName>
        <fullName evidence="7">Exodeoxyribonuclease 7 large subunit</fullName>
        <ecNumber evidence="7">3.1.11.6</ecNumber>
    </submittedName>
</protein>
<name>A0A644ULC2_9ZZZZ</name>